<feature type="binding site" evidence="8">
    <location>
        <position position="60"/>
    </location>
    <ligand>
        <name>Zn(2+)</name>
        <dbReference type="ChEBI" id="CHEBI:29105"/>
        <label>1</label>
        <note>catalytic</note>
    </ligand>
</feature>
<keyword evidence="2 8" id="KW-0819">tRNA processing</keyword>
<dbReference type="EMBL" id="JACQWF010000202">
    <property type="protein sequence ID" value="MBI4595606.1"/>
    <property type="molecule type" value="Genomic_DNA"/>
</dbReference>
<evidence type="ECO:0000256" key="4">
    <source>
        <dbReference type="ARBA" id="ARBA00022723"/>
    </source>
</evidence>
<keyword evidence="6 8" id="KW-0378">Hydrolase</keyword>
<keyword evidence="4 8" id="KW-0479">Metal-binding</keyword>
<feature type="binding site" evidence="8">
    <location>
        <position position="62"/>
    </location>
    <ligand>
        <name>Zn(2+)</name>
        <dbReference type="ChEBI" id="CHEBI:29105"/>
        <label>1</label>
        <note>catalytic</note>
    </ligand>
</feature>
<dbReference type="EC" id="3.1.26.11" evidence="8"/>
<dbReference type="NCBIfam" id="NF000801">
    <property type="entry name" value="PRK00055.1-3"/>
    <property type="match status" value="1"/>
</dbReference>
<comment type="similarity">
    <text evidence="8">Belongs to the RNase Z family.</text>
</comment>
<dbReference type="GO" id="GO:0042781">
    <property type="term" value="F:3'-tRNA processing endoribonuclease activity"/>
    <property type="evidence" value="ECO:0007669"/>
    <property type="project" value="UniProtKB-UniRule"/>
</dbReference>
<dbReference type="AlphaFoldDB" id="A0A933LQS0"/>
<evidence type="ECO:0000256" key="6">
    <source>
        <dbReference type="ARBA" id="ARBA00022801"/>
    </source>
</evidence>
<protein>
    <recommendedName>
        <fullName evidence="8">Ribonuclease Z</fullName>
        <shortName evidence="8">RNase Z</shortName>
        <ecNumber evidence="8">3.1.26.11</ecNumber>
    </recommendedName>
    <alternativeName>
        <fullName evidence="8">tRNA 3 endonuclease</fullName>
    </alternativeName>
    <alternativeName>
        <fullName evidence="8">tRNase Z</fullName>
    </alternativeName>
</protein>
<dbReference type="GO" id="GO:0042802">
    <property type="term" value="F:identical protein binding"/>
    <property type="evidence" value="ECO:0007669"/>
    <property type="project" value="UniProtKB-ARBA"/>
</dbReference>
<comment type="cofactor">
    <cofactor evidence="8">
        <name>Zn(2+)</name>
        <dbReference type="ChEBI" id="CHEBI:29105"/>
    </cofactor>
    <text evidence="8">Binds 2 Zn(2+) ions.</text>
</comment>
<evidence type="ECO:0000256" key="8">
    <source>
        <dbReference type="HAMAP-Rule" id="MF_01818"/>
    </source>
</evidence>
<feature type="binding site" evidence="8">
    <location>
        <position position="208"/>
    </location>
    <ligand>
        <name>Zn(2+)</name>
        <dbReference type="ChEBI" id="CHEBI:29105"/>
        <label>1</label>
        <note>catalytic</note>
    </ligand>
</feature>
<feature type="binding site" evidence="8">
    <location>
        <position position="266"/>
    </location>
    <ligand>
        <name>Zn(2+)</name>
        <dbReference type="ChEBI" id="CHEBI:29105"/>
        <label>2</label>
        <note>catalytic</note>
    </ligand>
</feature>
<dbReference type="FunFam" id="3.60.15.10:FF:000002">
    <property type="entry name" value="Ribonuclease Z"/>
    <property type="match status" value="1"/>
</dbReference>
<dbReference type="NCBIfam" id="TIGR02651">
    <property type="entry name" value="RNase_Z"/>
    <property type="match status" value="1"/>
</dbReference>
<feature type="binding site" evidence="8">
    <location>
        <position position="137"/>
    </location>
    <ligand>
        <name>Zn(2+)</name>
        <dbReference type="ChEBI" id="CHEBI:29105"/>
        <label>1</label>
        <note>catalytic</note>
    </ligand>
</feature>
<keyword evidence="7 8" id="KW-0862">Zinc</keyword>
<dbReference type="Proteomes" id="UP000772181">
    <property type="component" value="Unassembled WGS sequence"/>
</dbReference>
<keyword evidence="5 8" id="KW-0255">Endonuclease</keyword>
<comment type="caution">
    <text evidence="9">The sequence shown here is derived from an EMBL/GenBank/DDBJ whole genome shotgun (WGS) entry which is preliminary data.</text>
</comment>
<feature type="binding site" evidence="8">
    <location>
        <position position="208"/>
    </location>
    <ligand>
        <name>Zn(2+)</name>
        <dbReference type="ChEBI" id="CHEBI:29105"/>
        <label>2</label>
        <note>catalytic</note>
    </ligand>
</feature>
<evidence type="ECO:0000313" key="10">
    <source>
        <dbReference type="Proteomes" id="UP000772181"/>
    </source>
</evidence>
<feature type="binding site" evidence="8">
    <location>
        <position position="65"/>
    </location>
    <ligand>
        <name>Zn(2+)</name>
        <dbReference type="ChEBI" id="CHEBI:29105"/>
        <label>2</label>
        <note>catalytic</note>
    </ligand>
</feature>
<comment type="subunit">
    <text evidence="1 8">Homodimer.</text>
</comment>
<dbReference type="PANTHER" id="PTHR46018">
    <property type="entry name" value="ZINC PHOSPHODIESTERASE ELAC PROTEIN 1"/>
    <property type="match status" value="1"/>
</dbReference>
<organism evidence="9 10">
    <name type="scientific">Tectimicrobiota bacterium</name>
    <dbReference type="NCBI Taxonomy" id="2528274"/>
    <lineage>
        <taxon>Bacteria</taxon>
        <taxon>Pseudomonadati</taxon>
        <taxon>Nitrospinota/Tectimicrobiota group</taxon>
        <taxon>Candidatus Tectimicrobiota</taxon>
    </lineage>
</organism>
<feature type="active site" description="Proton acceptor" evidence="8">
    <location>
        <position position="64"/>
    </location>
</feature>
<evidence type="ECO:0000256" key="5">
    <source>
        <dbReference type="ARBA" id="ARBA00022759"/>
    </source>
</evidence>
<feature type="binding site" evidence="8">
    <location>
        <position position="64"/>
    </location>
    <ligand>
        <name>Zn(2+)</name>
        <dbReference type="ChEBI" id="CHEBI:29105"/>
        <label>2</label>
        <note>catalytic</note>
    </ligand>
</feature>
<gene>
    <name evidence="8" type="primary">rnz</name>
    <name evidence="9" type="ORF">HY730_04415</name>
</gene>
<evidence type="ECO:0000256" key="1">
    <source>
        <dbReference type="ARBA" id="ARBA00011738"/>
    </source>
</evidence>
<dbReference type="Gene3D" id="3.60.15.10">
    <property type="entry name" value="Ribonuclease Z/Hydroxyacylglutathione hydrolase-like"/>
    <property type="match status" value="1"/>
</dbReference>
<dbReference type="CDD" id="cd07717">
    <property type="entry name" value="RNaseZ_ZiPD-like_MBL-fold"/>
    <property type="match status" value="1"/>
</dbReference>
<dbReference type="GO" id="GO:0008270">
    <property type="term" value="F:zinc ion binding"/>
    <property type="evidence" value="ECO:0007669"/>
    <property type="project" value="UniProtKB-UniRule"/>
</dbReference>
<evidence type="ECO:0000256" key="3">
    <source>
        <dbReference type="ARBA" id="ARBA00022722"/>
    </source>
</evidence>
<dbReference type="InterPro" id="IPR013471">
    <property type="entry name" value="RNase_Z/BN"/>
</dbReference>
<comment type="function">
    <text evidence="8">Zinc phosphodiesterase, which displays some tRNA 3'-processing endonuclease activity. Probably involved in tRNA maturation, by removing a 3'-trailer from precursor tRNA.</text>
</comment>
<reference evidence="9" key="1">
    <citation type="submission" date="2020-07" db="EMBL/GenBank/DDBJ databases">
        <title>Huge and variable diversity of episymbiotic CPR bacteria and DPANN archaea in groundwater ecosystems.</title>
        <authorList>
            <person name="He C.Y."/>
            <person name="Keren R."/>
            <person name="Whittaker M."/>
            <person name="Farag I.F."/>
            <person name="Doudna J."/>
            <person name="Cate J.H.D."/>
            <person name="Banfield J.F."/>
        </authorList>
    </citation>
    <scope>NUCLEOTIDE SEQUENCE</scope>
    <source>
        <strain evidence="9">NC_groundwater_1482_Ag_S-0.65um_47_24</strain>
    </source>
</reference>
<dbReference type="HAMAP" id="MF_01818">
    <property type="entry name" value="RNase_Z_BN"/>
    <property type="match status" value="1"/>
</dbReference>
<evidence type="ECO:0000256" key="7">
    <source>
        <dbReference type="ARBA" id="ARBA00022833"/>
    </source>
</evidence>
<proteinExistence type="inferred from homology"/>
<keyword evidence="3 8" id="KW-0540">Nuclease</keyword>
<sequence length="299" mass="33141">MKVVFLGTSSAVPTLKRGLSSVVIIRDEEILLFDCGEGTQLQLLKAKLKSSRIKKIFISHMHGDHVTGLMGLLMSFEMNNRNDPLNIFGPPGLLEYITTCTRLFCTHFSFNMNIKELNSGTCWEDEEYQIQCAPLLHRVFTLGYSLQEKDRTGKFLPEKATKLGINPGPLFGQLQKGKSITLPDGTVVSPEMVTGAKRKGQKIAYCLDTVPCTGARELGAKADLLIYDGTFDATRSEKARTRGHSTALEAAVLAREGQVKRLALTHISPRYTSVKSYLADVKKIFKNTIVARDLMVLEV</sequence>
<evidence type="ECO:0000313" key="9">
    <source>
        <dbReference type="EMBL" id="MBI4595606.1"/>
    </source>
</evidence>
<dbReference type="Pfam" id="PF23023">
    <property type="entry name" value="Anti-Pycsar_Apyc1"/>
    <property type="match status" value="1"/>
</dbReference>
<accession>A0A933LQS0</accession>
<dbReference type="InterPro" id="IPR036866">
    <property type="entry name" value="RibonucZ/Hydroxyglut_hydro"/>
</dbReference>
<comment type="catalytic activity">
    <reaction evidence="8">
        <text>Endonucleolytic cleavage of RNA, removing extra 3' nucleotides from tRNA precursor, generating 3' termini of tRNAs. A 3'-hydroxy group is left at the tRNA terminus and a 5'-phosphoryl group is left at the trailer molecule.</text>
        <dbReference type="EC" id="3.1.26.11"/>
    </reaction>
</comment>
<evidence type="ECO:0000256" key="2">
    <source>
        <dbReference type="ARBA" id="ARBA00022694"/>
    </source>
</evidence>
<name>A0A933LQS0_UNCTE</name>
<dbReference type="SUPFAM" id="SSF56281">
    <property type="entry name" value="Metallo-hydrolase/oxidoreductase"/>
    <property type="match status" value="1"/>
</dbReference>
<dbReference type="PANTHER" id="PTHR46018:SF2">
    <property type="entry name" value="ZINC PHOSPHODIESTERASE ELAC PROTEIN 1"/>
    <property type="match status" value="1"/>
</dbReference>